<evidence type="ECO:0000256" key="2">
    <source>
        <dbReference type="ARBA" id="ARBA00022448"/>
    </source>
</evidence>
<dbReference type="PANTHER" id="PTHR30614">
    <property type="entry name" value="MEMBRANE COMPONENT OF AMINO ACID ABC TRANSPORTER"/>
    <property type="match status" value="1"/>
</dbReference>
<keyword evidence="10" id="KW-1185">Reference proteome</keyword>
<evidence type="ECO:0000256" key="1">
    <source>
        <dbReference type="ARBA" id="ARBA00004651"/>
    </source>
</evidence>
<dbReference type="PANTHER" id="PTHR30614:SF21">
    <property type="entry name" value="AMINO ACID ABC TRANSPORTER PERMEASE"/>
    <property type="match status" value="1"/>
</dbReference>
<keyword evidence="5 7" id="KW-1133">Transmembrane helix</keyword>
<feature type="transmembrane region" description="Helical" evidence="7">
    <location>
        <begin position="194"/>
        <end position="219"/>
    </location>
</feature>
<dbReference type="InterPro" id="IPR035906">
    <property type="entry name" value="MetI-like_sf"/>
</dbReference>
<dbReference type="InterPro" id="IPR010065">
    <property type="entry name" value="AA_ABC_transptr_permease_3TM"/>
</dbReference>
<evidence type="ECO:0000259" key="8">
    <source>
        <dbReference type="PROSITE" id="PS50928"/>
    </source>
</evidence>
<keyword evidence="4 7" id="KW-0812">Transmembrane</keyword>
<accession>A0ABW5XBK0</accession>
<protein>
    <submittedName>
        <fullName evidence="9">Amino acid ABC transporter permease</fullName>
    </submittedName>
</protein>
<feature type="domain" description="ABC transmembrane type-1" evidence="8">
    <location>
        <begin position="69"/>
        <end position="261"/>
    </location>
</feature>
<dbReference type="Gene3D" id="1.10.3720.10">
    <property type="entry name" value="MetI-like"/>
    <property type="match status" value="1"/>
</dbReference>
<dbReference type="InterPro" id="IPR043429">
    <property type="entry name" value="ArtM/GltK/GlnP/TcyL/YhdX-like"/>
</dbReference>
<evidence type="ECO:0000313" key="10">
    <source>
        <dbReference type="Proteomes" id="UP001597391"/>
    </source>
</evidence>
<feature type="transmembrane region" description="Helical" evidence="7">
    <location>
        <begin position="104"/>
        <end position="128"/>
    </location>
</feature>
<proteinExistence type="inferred from homology"/>
<comment type="similarity">
    <text evidence="7">Belongs to the binding-protein-dependent transport system permease family.</text>
</comment>
<gene>
    <name evidence="9" type="ORF">ACFSYH_00755</name>
</gene>
<dbReference type="PROSITE" id="PS50928">
    <property type="entry name" value="ABC_TM1"/>
    <property type="match status" value="1"/>
</dbReference>
<feature type="transmembrane region" description="Helical" evidence="7">
    <location>
        <begin position="239"/>
        <end position="257"/>
    </location>
</feature>
<comment type="subcellular location">
    <subcellularLocation>
        <location evidence="1 7">Cell membrane</location>
        <topology evidence="1 7">Multi-pass membrane protein</topology>
    </subcellularLocation>
</comment>
<comment type="caution">
    <text evidence="9">The sequence shown here is derived from an EMBL/GenBank/DDBJ whole genome shotgun (WGS) entry which is preliminary data.</text>
</comment>
<keyword evidence="3" id="KW-1003">Cell membrane</keyword>
<evidence type="ECO:0000313" key="9">
    <source>
        <dbReference type="EMBL" id="MFD2839104.1"/>
    </source>
</evidence>
<dbReference type="CDD" id="cd06261">
    <property type="entry name" value="TM_PBP2"/>
    <property type="match status" value="1"/>
</dbReference>
<evidence type="ECO:0000256" key="6">
    <source>
        <dbReference type="ARBA" id="ARBA00023136"/>
    </source>
</evidence>
<evidence type="ECO:0000256" key="5">
    <source>
        <dbReference type="ARBA" id="ARBA00022989"/>
    </source>
</evidence>
<feature type="transmembrane region" description="Helical" evidence="7">
    <location>
        <begin position="73"/>
        <end position="92"/>
    </location>
</feature>
<name>A0ABW5XBK0_9MICO</name>
<sequence length="313" mass="33937">MSSQSVLFDAPGPKARRNILIANILGTLLIVGGIAWIVSRLNDAGQFEARLWKPLIEQSAWVNFLLPGLRNTLIAAALSIVLATTIGTLFGVGRLSSHAPVRWVCGVIVEFFRAVPVLIMMVAGWVLFSRMAFIPREHAPLIAVVVALTLYNGAVIAELVRSGVHGLPKGQREAGLAIGMTRSQSLRNIELPQALLAMLPSLVSQFVVVLKDSALGQIITYQELLRQARLLGSRSPMPVLQALLVAAVIFILINYLLTKFAEIAARRVSARTTAKTRLPAAPDMQVEVAAAHVKVDPPEDIPNRPRQNPLNPN</sequence>
<feature type="transmembrane region" description="Helical" evidence="7">
    <location>
        <begin position="20"/>
        <end position="38"/>
    </location>
</feature>
<dbReference type="InterPro" id="IPR000515">
    <property type="entry name" value="MetI-like"/>
</dbReference>
<organism evidence="9 10">
    <name type="scientific">Populibacterium corticicola</name>
    <dbReference type="NCBI Taxonomy" id="1812826"/>
    <lineage>
        <taxon>Bacteria</taxon>
        <taxon>Bacillati</taxon>
        <taxon>Actinomycetota</taxon>
        <taxon>Actinomycetes</taxon>
        <taxon>Micrococcales</taxon>
        <taxon>Jonesiaceae</taxon>
        <taxon>Populibacterium</taxon>
    </lineage>
</organism>
<keyword evidence="2 7" id="KW-0813">Transport</keyword>
<reference evidence="10" key="1">
    <citation type="journal article" date="2019" name="Int. J. Syst. Evol. Microbiol.">
        <title>The Global Catalogue of Microorganisms (GCM) 10K type strain sequencing project: providing services to taxonomists for standard genome sequencing and annotation.</title>
        <authorList>
            <consortium name="The Broad Institute Genomics Platform"/>
            <consortium name="The Broad Institute Genome Sequencing Center for Infectious Disease"/>
            <person name="Wu L."/>
            <person name="Ma J."/>
        </authorList>
    </citation>
    <scope>NUCLEOTIDE SEQUENCE [LARGE SCALE GENOMIC DNA]</scope>
    <source>
        <strain evidence="10">KCTC 33576</strain>
    </source>
</reference>
<dbReference type="Proteomes" id="UP001597391">
    <property type="component" value="Unassembled WGS sequence"/>
</dbReference>
<keyword evidence="6 7" id="KW-0472">Membrane</keyword>
<evidence type="ECO:0000256" key="3">
    <source>
        <dbReference type="ARBA" id="ARBA00022475"/>
    </source>
</evidence>
<feature type="transmembrane region" description="Helical" evidence="7">
    <location>
        <begin position="140"/>
        <end position="160"/>
    </location>
</feature>
<dbReference type="Pfam" id="PF00528">
    <property type="entry name" value="BPD_transp_1"/>
    <property type="match status" value="1"/>
</dbReference>
<dbReference type="NCBIfam" id="TIGR01726">
    <property type="entry name" value="HEQRo_perm_3TM"/>
    <property type="match status" value="1"/>
</dbReference>
<evidence type="ECO:0000256" key="4">
    <source>
        <dbReference type="ARBA" id="ARBA00022692"/>
    </source>
</evidence>
<evidence type="ECO:0000256" key="7">
    <source>
        <dbReference type="RuleBase" id="RU363032"/>
    </source>
</evidence>
<dbReference type="EMBL" id="JBHUOP010000001">
    <property type="protein sequence ID" value="MFD2839104.1"/>
    <property type="molecule type" value="Genomic_DNA"/>
</dbReference>
<dbReference type="RefSeq" id="WP_377464520.1">
    <property type="nucleotide sequence ID" value="NZ_JBHUOP010000001.1"/>
</dbReference>
<dbReference type="SUPFAM" id="SSF161098">
    <property type="entry name" value="MetI-like"/>
    <property type="match status" value="1"/>
</dbReference>